<feature type="signal peptide" evidence="8">
    <location>
        <begin position="1"/>
        <end position="16"/>
    </location>
</feature>
<reference evidence="10" key="2">
    <citation type="submission" date="2025-09" db="UniProtKB">
        <authorList>
            <consortium name="Ensembl"/>
        </authorList>
    </citation>
    <scope>IDENTIFICATION</scope>
</reference>
<dbReference type="Gene3D" id="3.30.160.60">
    <property type="entry name" value="Classic Zinc Finger"/>
    <property type="match status" value="2"/>
</dbReference>
<name>A0A8C4T7F7_ERPCA</name>
<dbReference type="InterPro" id="IPR036236">
    <property type="entry name" value="Znf_C2H2_sf"/>
</dbReference>
<dbReference type="InterPro" id="IPR003604">
    <property type="entry name" value="Matrin/U1-like-C_Znf_C2H2"/>
</dbReference>
<evidence type="ECO:0000256" key="3">
    <source>
        <dbReference type="ARBA" id="ARBA00022737"/>
    </source>
</evidence>
<evidence type="ECO:0000256" key="2">
    <source>
        <dbReference type="ARBA" id="ARBA00022723"/>
    </source>
</evidence>
<dbReference type="GO" id="GO:0003676">
    <property type="term" value="F:nucleic acid binding"/>
    <property type="evidence" value="ECO:0007669"/>
    <property type="project" value="InterPro"/>
</dbReference>
<keyword evidence="5" id="KW-0862">Zinc</keyword>
<evidence type="ECO:0000256" key="5">
    <source>
        <dbReference type="ARBA" id="ARBA00022833"/>
    </source>
</evidence>
<dbReference type="Proteomes" id="UP000694620">
    <property type="component" value="Unassembled WGS sequence"/>
</dbReference>
<evidence type="ECO:0000256" key="7">
    <source>
        <dbReference type="SAM" id="MobiDB-lite"/>
    </source>
</evidence>
<evidence type="ECO:0000256" key="4">
    <source>
        <dbReference type="ARBA" id="ARBA00022771"/>
    </source>
</evidence>
<organism evidence="10 11">
    <name type="scientific">Erpetoichthys calabaricus</name>
    <name type="common">Rope fish</name>
    <name type="synonym">Calamoichthys calabaricus</name>
    <dbReference type="NCBI Taxonomy" id="27687"/>
    <lineage>
        <taxon>Eukaryota</taxon>
        <taxon>Metazoa</taxon>
        <taxon>Chordata</taxon>
        <taxon>Craniata</taxon>
        <taxon>Vertebrata</taxon>
        <taxon>Euteleostomi</taxon>
        <taxon>Actinopterygii</taxon>
        <taxon>Polypteriformes</taxon>
        <taxon>Polypteridae</taxon>
        <taxon>Erpetoichthys</taxon>
    </lineage>
</organism>
<protein>
    <submittedName>
        <fullName evidence="10">Zgc:171482</fullName>
    </submittedName>
</protein>
<evidence type="ECO:0000256" key="8">
    <source>
        <dbReference type="SAM" id="SignalP"/>
    </source>
</evidence>
<keyword evidence="6" id="KW-0539">Nucleus</keyword>
<dbReference type="InterPro" id="IPR022755">
    <property type="entry name" value="Znf_C2H2_jaz"/>
</dbReference>
<keyword evidence="4" id="KW-0863">Zinc-finger</keyword>
<feature type="chain" id="PRO_5034715840" evidence="8">
    <location>
        <begin position="17"/>
        <end position="220"/>
    </location>
</feature>
<reference evidence="10" key="1">
    <citation type="submission" date="2025-08" db="UniProtKB">
        <authorList>
            <consortium name="Ensembl"/>
        </authorList>
    </citation>
    <scope>IDENTIFICATION</scope>
</reference>
<dbReference type="PANTHER" id="PTHR46144:SF2">
    <property type="entry name" value="ZINC FINGER MATRIN-TYPE PROTEIN 4"/>
    <property type="match status" value="1"/>
</dbReference>
<dbReference type="Pfam" id="PF12171">
    <property type="entry name" value="zf-C2H2_jaz"/>
    <property type="match status" value="1"/>
</dbReference>
<feature type="region of interest" description="Disordered" evidence="7">
    <location>
        <begin position="175"/>
        <end position="201"/>
    </location>
</feature>
<evidence type="ECO:0000313" key="10">
    <source>
        <dbReference type="Ensembl" id="ENSECRP00000027290.1"/>
    </source>
</evidence>
<feature type="compositionally biased region" description="Basic and acidic residues" evidence="7">
    <location>
        <begin position="189"/>
        <end position="201"/>
    </location>
</feature>
<dbReference type="GO" id="GO:0005634">
    <property type="term" value="C:nucleus"/>
    <property type="evidence" value="ECO:0007669"/>
    <property type="project" value="UniProtKB-SubCell"/>
</dbReference>
<feature type="domain" description="U1-type" evidence="9">
    <location>
        <begin position="131"/>
        <end position="165"/>
    </location>
</feature>
<dbReference type="InterPro" id="IPR051868">
    <property type="entry name" value="ZN346_ZMAT4"/>
</dbReference>
<dbReference type="SMART" id="SM00451">
    <property type="entry name" value="ZnF_U1"/>
    <property type="match status" value="2"/>
</dbReference>
<accession>A0A8C4T7F7</accession>
<dbReference type="Ensembl" id="ENSECRT00000027864.1">
    <property type="protein sequence ID" value="ENSECRP00000027290.1"/>
    <property type="gene ID" value="ENSECRG00000018475.1"/>
</dbReference>
<dbReference type="PANTHER" id="PTHR46144">
    <property type="entry name" value="ZINC FINGER PROTEIN 385B-LIKE"/>
    <property type="match status" value="1"/>
</dbReference>
<evidence type="ECO:0000256" key="1">
    <source>
        <dbReference type="ARBA" id="ARBA00004123"/>
    </source>
</evidence>
<proteinExistence type="predicted"/>
<keyword evidence="2" id="KW-0479">Metal-binding</keyword>
<evidence type="ECO:0000256" key="6">
    <source>
        <dbReference type="ARBA" id="ARBA00023242"/>
    </source>
</evidence>
<comment type="subcellular location">
    <subcellularLocation>
        <location evidence="1">Nucleus</location>
    </subcellularLocation>
</comment>
<keyword evidence="8" id="KW-0732">Signal</keyword>
<evidence type="ECO:0000259" key="9">
    <source>
        <dbReference type="SMART" id="SM00451"/>
    </source>
</evidence>
<dbReference type="Pfam" id="PF12874">
    <property type="entry name" value="zf-met"/>
    <property type="match status" value="1"/>
</dbReference>
<dbReference type="GeneTree" id="ENSGT00940000165757"/>
<dbReference type="InterPro" id="IPR013087">
    <property type="entry name" value="Znf_C2H2_type"/>
</dbReference>
<keyword evidence="3" id="KW-0677">Repeat</keyword>
<sequence>MIFVFYCFLFLSCCSNQLLLIRLHCKKHANKVRLFYMLHPEDGGPPSKRLRPDNPDSDECEVDRNKCCTLCNMFFTSAIVAQSHYQGKTHAKRVRLVLGETPLPVTESAPCTPQPNDPAPPPTWPTGRDNEAGKFCCLCGAWFNNPLMAQQHYEGKKHKRNAARTRLLEQLAGSLGATESTGEYENASEQERPLQVTRKEYTEPRGTLDILDKSQGVFYF</sequence>
<dbReference type="GO" id="GO:0008270">
    <property type="term" value="F:zinc ion binding"/>
    <property type="evidence" value="ECO:0007669"/>
    <property type="project" value="UniProtKB-KW"/>
</dbReference>
<keyword evidence="11" id="KW-1185">Reference proteome</keyword>
<feature type="domain" description="U1-type" evidence="9">
    <location>
        <begin position="63"/>
        <end position="97"/>
    </location>
</feature>
<dbReference type="AlphaFoldDB" id="A0A8C4T7F7"/>
<dbReference type="SUPFAM" id="SSF57667">
    <property type="entry name" value="beta-beta-alpha zinc fingers"/>
    <property type="match status" value="2"/>
</dbReference>
<evidence type="ECO:0000313" key="11">
    <source>
        <dbReference type="Proteomes" id="UP000694620"/>
    </source>
</evidence>